<comment type="subcellular location">
    <subcellularLocation>
        <location evidence="1">Membrane</location>
        <topology evidence="1">Multi-pass membrane protein</topology>
    </subcellularLocation>
</comment>
<gene>
    <name evidence="12" type="ORF">MNBD_NITROSPIRAE02-1322</name>
</gene>
<evidence type="ECO:0000256" key="5">
    <source>
        <dbReference type="ARBA" id="ARBA00022692"/>
    </source>
</evidence>
<keyword evidence="6 11" id="KW-1133">Transmembrane helix</keyword>
<dbReference type="InterPro" id="IPR048254">
    <property type="entry name" value="CDP_ALCOHOL_P_TRANSF_CS"/>
</dbReference>
<dbReference type="PROSITE" id="PS00379">
    <property type="entry name" value="CDP_ALCOHOL_P_TRANSF"/>
    <property type="match status" value="1"/>
</dbReference>
<evidence type="ECO:0000313" key="12">
    <source>
        <dbReference type="EMBL" id="VAX28830.1"/>
    </source>
</evidence>
<dbReference type="GO" id="GO:0016020">
    <property type="term" value="C:membrane"/>
    <property type="evidence" value="ECO:0007669"/>
    <property type="project" value="UniProtKB-SubCell"/>
</dbReference>
<dbReference type="GO" id="GO:0046474">
    <property type="term" value="P:glycerophospholipid biosynthetic process"/>
    <property type="evidence" value="ECO:0007669"/>
    <property type="project" value="TreeGrafter"/>
</dbReference>
<keyword evidence="4 12" id="KW-0808">Transferase</keyword>
<dbReference type="GO" id="GO:0008444">
    <property type="term" value="F:CDP-diacylglycerol-glycerol-3-phosphate 3-phosphatidyltransferase activity"/>
    <property type="evidence" value="ECO:0007669"/>
    <property type="project" value="UniProtKB-EC"/>
</dbReference>
<dbReference type="EC" id="2.7.8.5" evidence="12"/>
<comment type="similarity">
    <text evidence="2">Belongs to the CDP-alcohol phosphatidyltransferase class-I family.</text>
</comment>
<evidence type="ECO:0000256" key="10">
    <source>
        <dbReference type="ARBA" id="ARBA00023264"/>
    </source>
</evidence>
<evidence type="ECO:0000256" key="2">
    <source>
        <dbReference type="ARBA" id="ARBA00010441"/>
    </source>
</evidence>
<evidence type="ECO:0000256" key="11">
    <source>
        <dbReference type="SAM" id="Phobius"/>
    </source>
</evidence>
<dbReference type="EMBL" id="UOGH01000098">
    <property type="protein sequence ID" value="VAX28830.1"/>
    <property type="molecule type" value="Genomic_DNA"/>
</dbReference>
<feature type="transmembrane region" description="Helical" evidence="11">
    <location>
        <begin position="20"/>
        <end position="40"/>
    </location>
</feature>
<feature type="transmembrane region" description="Helical" evidence="11">
    <location>
        <begin position="46"/>
        <end position="65"/>
    </location>
</feature>
<keyword evidence="7" id="KW-0443">Lipid metabolism</keyword>
<dbReference type="PANTHER" id="PTHR14269">
    <property type="entry name" value="CDP-DIACYLGLYCEROL--GLYCEROL-3-PHOSPHATE 3-PHOSPHATIDYLTRANSFERASE-RELATED"/>
    <property type="match status" value="1"/>
</dbReference>
<protein>
    <submittedName>
        <fullName evidence="12">CDP-diacylglycerol--glycerol-3-phosphate 3-phosphatidyltransferase</fullName>
        <ecNumber evidence="12">2.7.8.5</ecNumber>
    </submittedName>
</protein>
<feature type="transmembrane region" description="Helical" evidence="11">
    <location>
        <begin position="137"/>
        <end position="155"/>
    </location>
</feature>
<keyword evidence="9" id="KW-0594">Phospholipid biosynthesis</keyword>
<evidence type="ECO:0000256" key="9">
    <source>
        <dbReference type="ARBA" id="ARBA00023209"/>
    </source>
</evidence>
<keyword evidence="8 11" id="KW-0472">Membrane</keyword>
<accession>A0A3B1D1H7</accession>
<evidence type="ECO:0000256" key="8">
    <source>
        <dbReference type="ARBA" id="ARBA00023136"/>
    </source>
</evidence>
<dbReference type="InterPro" id="IPR050324">
    <property type="entry name" value="CDP-alcohol_PTase-I"/>
</dbReference>
<dbReference type="PIRSF" id="PIRSF000847">
    <property type="entry name" value="Phos_ph_gly_syn"/>
    <property type="match status" value="1"/>
</dbReference>
<keyword evidence="10" id="KW-1208">Phospholipid metabolism</keyword>
<dbReference type="PANTHER" id="PTHR14269:SF62">
    <property type="entry name" value="CDP-DIACYLGLYCEROL--GLYCEROL-3-PHOSPHATE 3-PHOSPHATIDYLTRANSFERASE 1, CHLOROPLASTIC"/>
    <property type="match status" value="1"/>
</dbReference>
<evidence type="ECO:0000256" key="1">
    <source>
        <dbReference type="ARBA" id="ARBA00004141"/>
    </source>
</evidence>
<dbReference type="InterPro" id="IPR000462">
    <property type="entry name" value="CDP-OH_P_trans"/>
</dbReference>
<keyword evidence="5 11" id="KW-0812">Transmembrane</keyword>
<dbReference type="Pfam" id="PF01066">
    <property type="entry name" value="CDP-OH_P_transf"/>
    <property type="match status" value="1"/>
</dbReference>
<name>A0A3B1D1H7_9ZZZZ</name>
<evidence type="ECO:0000256" key="3">
    <source>
        <dbReference type="ARBA" id="ARBA00022516"/>
    </source>
</evidence>
<dbReference type="Gene3D" id="1.20.120.1760">
    <property type="match status" value="1"/>
</dbReference>
<keyword evidence="3" id="KW-0444">Lipid biosynthesis</keyword>
<dbReference type="AlphaFoldDB" id="A0A3B1D1H7"/>
<dbReference type="InterPro" id="IPR004570">
    <property type="entry name" value="Phosphatidylglycerol_P_synth"/>
</dbReference>
<sequence>MGPDIVVSDSGEMTLKHFNIPNSLTTLRIILVPVFVSALVYRKYDYALYVFIIAAVTDFFDGLIARVKNQQTALGKFLDPVADKFLLVTSFVLFAVYGLVPKWLTITVISRDIIIVTGWLILYLTSHRTRVEPSLPGKLANASQLVLLVYILLRVNLDRDILPAPEPLIIVTAVLTVLSGVHYIYRGLA</sequence>
<evidence type="ECO:0000256" key="7">
    <source>
        <dbReference type="ARBA" id="ARBA00023098"/>
    </source>
</evidence>
<evidence type="ECO:0000256" key="6">
    <source>
        <dbReference type="ARBA" id="ARBA00022989"/>
    </source>
</evidence>
<feature type="transmembrane region" description="Helical" evidence="11">
    <location>
        <begin position="77"/>
        <end position="97"/>
    </location>
</feature>
<feature type="transmembrane region" description="Helical" evidence="11">
    <location>
        <begin position="167"/>
        <end position="185"/>
    </location>
</feature>
<dbReference type="InterPro" id="IPR043130">
    <property type="entry name" value="CDP-OH_PTrfase_TM_dom"/>
</dbReference>
<reference evidence="12" key="1">
    <citation type="submission" date="2018-06" db="EMBL/GenBank/DDBJ databases">
        <authorList>
            <person name="Zhirakovskaya E."/>
        </authorList>
    </citation>
    <scope>NUCLEOTIDE SEQUENCE</scope>
</reference>
<evidence type="ECO:0000256" key="4">
    <source>
        <dbReference type="ARBA" id="ARBA00022679"/>
    </source>
</evidence>
<organism evidence="12">
    <name type="scientific">hydrothermal vent metagenome</name>
    <dbReference type="NCBI Taxonomy" id="652676"/>
    <lineage>
        <taxon>unclassified sequences</taxon>
        <taxon>metagenomes</taxon>
        <taxon>ecological metagenomes</taxon>
    </lineage>
</organism>
<proteinExistence type="inferred from homology"/>